<gene>
    <name evidence="10" type="ordered locus">Oweho_1014</name>
</gene>
<dbReference type="NCBIfam" id="TIGR02037">
    <property type="entry name" value="degP_htrA_DO"/>
    <property type="match status" value="1"/>
</dbReference>
<name>G8R3Z1_OWEHD</name>
<keyword evidence="4" id="KW-0677">Repeat</keyword>
<dbReference type="Gene3D" id="2.40.10.10">
    <property type="entry name" value="Trypsin-like serine proteases"/>
    <property type="match status" value="2"/>
</dbReference>
<evidence type="ECO:0000256" key="5">
    <source>
        <dbReference type="ARBA" id="ARBA00022801"/>
    </source>
</evidence>
<feature type="binding site" evidence="8">
    <location>
        <position position="151"/>
    </location>
    <ligand>
        <name>substrate</name>
    </ligand>
</feature>
<organism evidence="10 11">
    <name type="scientific">Owenweeksia hongkongensis (strain DSM 17368 / CIP 108786 / JCM 12287 / NRRL B-23963 / UST20020801)</name>
    <dbReference type="NCBI Taxonomy" id="926562"/>
    <lineage>
        <taxon>Bacteria</taxon>
        <taxon>Pseudomonadati</taxon>
        <taxon>Bacteroidota</taxon>
        <taxon>Flavobacteriia</taxon>
        <taxon>Flavobacteriales</taxon>
        <taxon>Owenweeksiaceae</taxon>
        <taxon>Owenweeksia</taxon>
    </lineage>
</organism>
<dbReference type="Gene3D" id="2.30.42.10">
    <property type="match status" value="2"/>
</dbReference>
<dbReference type="OrthoDB" id="9758917at2"/>
<evidence type="ECO:0000313" key="10">
    <source>
        <dbReference type="EMBL" id="AEV32023.1"/>
    </source>
</evidence>
<dbReference type="PROSITE" id="PS50106">
    <property type="entry name" value="PDZ"/>
    <property type="match status" value="1"/>
</dbReference>
<dbReference type="Pfam" id="PF13180">
    <property type="entry name" value="PDZ_2"/>
    <property type="match status" value="1"/>
</dbReference>
<dbReference type="InterPro" id="IPR001478">
    <property type="entry name" value="PDZ"/>
</dbReference>
<accession>G8R3Z1</accession>
<evidence type="ECO:0000256" key="8">
    <source>
        <dbReference type="PIRSR" id="PIRSR611782-2"/>
    </source>
</evidence>
<dbReference type="SUPFAM" id="SSF50156">
    <property type="entry name" value="PDZ domain-like"/>
    <property type="match status" value="1"/>
</dbReference>
<evidence type="ECO:0000313" key="11">
    <source>
        <dbReference type="Proteomes" id="UP000005631"/>
    </source>
</evidence>
<dbReference type="KEGG" id="oho:Oweho_1014"/>
<sequence length="481" mass="52143">MRNIAKIFLVSALGGALTLGAYKVFFEEPQVTTVFESQPTPIMRTGMLPSDEISFTEAAEKTVNSVVHVKTAVESNGYQAQSPLDFFFGVPRGYQQNPRMQMGSGSGVIISQDGYIVTNNHVIDNAKTIEVSLNNEEQYTAKVVGTDPTTDIALLKIDADVDLPFLTFSNSDEIRLGEWVLAVGNPFNLTSTVTAGIVSAKSRSIGIINERTAIESFIQTDAVVNPGNSGGALVNTQGNLVGINSAISTHTGSFEGYSFAVPSNIVQKVVKDILEYGTVQRAFIGVNISDITPRLNEELKLDLKNGVYVAGVSEKGAAYEAGIESGDVIVAIDSRKVNKSSELQELIGRKRPGDKVIVTVNRDGSEKKFDVELRNMNGTTNIVRKDDTKFSNMLGANFSPLSSSEMSKYGVHFGVKVKSLSKGILQQQGIPEGFVITHINRKQIENEDDINTAVKGLSKDDPVVIQGFTREGRVKYYAFGY</sequence>
<evidence type="ECO:0000256" key="6">
    <source>
        <dbReference type="ARBA" id="ARBA00022825"/>
    </source>
</evidence>
<dbReference type="InterPro" id="IPR001940">
    <property type="entry name" value="Peptidase_S1C"/>
</dbReference>
<dbReference type="EMBL" id="CP003156">
    <property type="protein sequence ID" value="AEV32023.1"/>
    <property type="molecule type" value="Genomic_DNA"/>
</dbReference>
<proteinExistence type="inferred from homology"/>
<evidence type="ECO:0000256" key="3">
    <source>
        <dbReference type="ARBA" id="ARBA00022729"/>
    </source>
</evidence>
<dbReference type="SUPFAM" id="SSF50494">
    <property type="entry name" value="Trypsin-like serine proteases"/>
    <property type="match status" value="1"/>
</dbReference>
<dbReference type="SMART" id="SM00228">
    <property type="entry name" value="PDZ"/>
    <property type="match status" value="1"/>
</dbReference>
<evidence type="ECO:0000259" key="9">
    <source>
        <dbReference type="PROSITE" id="PS50106"/>
    </source>
</evidence>
<evidence type="ECO:0000256" key="7">
    <source>
        <dbReference type="PIRSR" id="PIRSR611782-1"/>
    </source>
</evidence>
<dbReference type="Proteomes" id="UP000005631">
    <property type="component" value="Chromosome"/>
</dbReference>
<feature type="binding site" evidence="8">
    <location>
        <position position="121"/>
    </location>
    <ligand>
        <name>substrate</name>
    </ligand>
</feature>
<dbReference type="RefSeq" id="WP_014201383.1">
    <property type="nucleotide sequence ID" value="NC_016599.1"/>
</dbReference>
<reference evidence="10 11" key="1">
    <citation type="journal article" date="2012" name="Stand. Genomic Sci.">
        <title>Genome sequence of the orange-pigmented seawater bacterium Owenweeksia hongkongensis type strain (UST20020801(T)).</title>
        <authorList>
            <person name="Riedel T."/>
            <person name="Held B."/>
            <person name="Nolan M."/>
            <person name="Lucas S."/>
            <person name="Lapidus A."/>
            <person name="Tice H."/>
            <person name="Del Rio T.G."/>
            <person name="Cheng J.F."/>
            <person name="Han C."/>
            <person name="Tapia R."/>
            <person name="Goodwin L.A."/>
            <person name="Pitluck S."/>
            <person name="Liolios K."/>
            <person name="Mavromatis K."/>
            <person name="Pagani I."/>
            <person name="Ivanova N."/>
            <person name="Mikhailova N."/>
            <person name="Pati A."/>
            <person name="Chen A."/>
            <person name="Palaniappan K."/>
            <person name="Rohde M."/>
            <person name="Tindall B.J."/>
            <person name="Detter J.C."/>
            <person name="Goker M."/>
            <person name="Woyke T."/>
            <person name="Bristow J."/>
            <person name="Eisen J.A."/>
            <person name="Markowitz V."/>
            <person name="Hugenholtz P."/>
            <person name="Klenk H.P."/>
            <person name="Kyrpides N.C."/>
        </authorList>
    </citation>
    <scope>NUCLEOTIDE SEQUENCE</scope>
    <source>
        <strain evidence="11">DSM 17368 / JCM 12287 / NRRL B-23963</strain>
    </source>
</reference>
<feature type="binding site" evidence="8">
    <location>
        <begin position="227"/>
        <end position="229"/>
    </location>
    <ligand>
        <name>substrate</name>
    </ligand>
</feature>
<feature type="domain" description="PDZ" evidence="9">
    <location>
        <begin position="273"/>
        <end position="364"/>
    </location>
</feature>
<dbReference type="InterPro" id="IPR009003">
    <property type="entry name" value="Peptidase_S1_PA"/>
</dbReference>
<evidence type="ECO:0000256" key="4">
    <source>
        <dbReference type="ARBA" id="ARBA00022737"/>
    </source>
</evidence>
<dbReference type="PANTHER" id="PTHR22939:SF129">
    <property type="entry name" value="SERINE PROTEASE HTRA2, MITOCHONDRIAL"/>
    <property type="match status" value="1"/>
</dbReference>
<dbReference type="GO" id="GO:0004252">
    <property type="term" value="F:serine-type endopeptidase activity"/>
    <property type="evidence" value="ECO:0007669"/>
    <property type="project" value="InterPro"/>
</dbReference>
<dbReference type="eggNOG" id="COG0265">
    <property type="taxonomic scope" value="Bacteria"/>
</dbReference>
<comment type="similarity">
    <text evidence="1">Belongs to the peptidase S1C family.</text>
</comment>
<feature type="active site" description="Charge relay system" evidence="7">
    <location>
        <position position="229"/>
    </location>
</feature>
<dbReference type="PANTHER" id="PTHR22939">
    <property type="entry name" value="SERINE PROTEASE FAMILY S1C HTRA-RELATED"/>
    <property type="match status" value="1"/>
</dbReference>
<dbReference type="GO" id="GO:0006508">
    <property type="term" value="P:proteolysis"/>
    <property type="evidence" value="ECO:0007669"/>
    <property type="project" value="UniProtKB-KW"/>
</dbReference>
<keyword evidence="2 10" id="KW-0645">Protease</keyword>
<dbReference type="Pfam" id="PF13365">
    <property type="entry name" value="Trypsin_2"/>
    <property type="match status" value="1"/>
</dbReference>
<feature type="active site" description="Charge relay system" evidence="7">
    <location>
        <position position="151"/>
    </location>
</feature>
<keyword evidence="6" id="KW-0720">Serine protease</keyword>
<dbReference type="InterPro" id="IPR043504">
    <property type="entry name" value="Peptidase_S1_PA_chymotrypsin"/>
</dbReference>
<dbReference type="PATRIC" id="fig|926562.3.peg.1030"/>
<dbReference type="HOGENOM" id="CLU_020120_1_0_10"/>
<dbReference type="InterPro" id="IPR036034">
    <property type="entry name" value="PDZ_sf"/>
</dbReference>
<dbReference type="InterPro" id="IPR011782">
    <property type="entry name" value="Pept_S1C_Do"/>
</dbReference>
<keyword evidence="5" id="KW-0378">Hydrolase</keyword>
<dbReference type="PRINTS" id="PR00834">
    <property type="entry name" value="PROTEASES2C"/>
</dbReference>
<dbReference type="STRING" id="926562.Oweho_1014"/>
<keyword evidence="3" id="KW-0732">Signal</keyword>
<evidence type="ECO:0000256" key="2">
    <source>
        <dbReference type="ARBA" id="ARBA00022670"/>
    </source>
</evidence>
<dbReference type="AlphaFoldDB" id="G8R3Z1"/>
<evidence type="ECO:0000256" key="1">
    <source>
        <dbReference type="ARBA" id="ARBA00010541"/>
    </source>
</evidence>
<feature type="active site" description="Charge relay system" evidence="7">
    <location>
        <position position="121"/>
    </location>
</feature>
<keyword evidence="11" id="KW-1185">Reference proteome</keyword>
<protein>
    <submittedName>
        <fullName evidence="10">Periplasmic serine protease, Do/DeqQ family</fullName>
    </submittedName>
</protein>